<sequence>MAWLEHAACLLQTKKRYESSSKINTTGIEAKVAKDPEGYHHLQTHVSEQNTFIGKNFTRFLVLYSMNSTSNTIPSIHLDWNTNFK</sequence>
<evidence type="ECO:0000313" key="1">
    <source>
        <dbReference type="EMBL" id="KNZ64194.1"/>
    </source>
</evidence>
<dbReference type="VEuPathDB" id="FungiDB:VP01_1056g4"/>
<dbReference type="AlphaFoldDB" id="A0A0L6VU04"/>
<name>A0A0L6VU04_9BASI</name>
<gene>
    <name evidence="1" type="ORF">VP01_1056g4</name>
</gene>
<proteinExistence type="predicted"/>
<dbReference type="Proteomes" id="UP000037035">
    <property type="component" value="Unassembled WGS sequence"/>
</dbReference>
<protein>
    <submittedName>
        <fullName evidence="1">Uncharacterized protein</fullName>
    </submittedName>
</protein>
<evidence type="ECO:0000313" key="2">
    <source>
        <dbReference type="Proteomes" id="UP000037035"/>
    </source>
</evidence>
<accession>A0A0L6VU04</accession>
<keyword evidence="2" id="KW-1185">Reference proteome</keyword>
<comment type="caution">
    <text evidence="1">The sequence shown here is derived from an EMBL/GenBank/DDBJ whole genome shotgun (WGS) entry which is preliminary data.</text>
</comment>
<dbReference type="EMBL" id="LAVV01000632">
    <property type="protein sequence ID" value="KNZ64194.1"/>
    <property type="molecule type" value="Genomic_DNA"/>
</dbReference>
<organism evidence="1 2">
    <name type="scientific">Puccinia sorghi</name>
    <dbReference type="NCBI Taxonomy" id="27349"/>
    <lineage>
        <taxon>Eukaryota</taxon>
        <taxon>Fungi</taxon>
        <taxon>Dikarya</taxon>
        <taxon>Basidiomycota</taxon>
        <taxon>Pucciniomycotina</taxon>
        <taxon>Pucciniomycetes</taxon>
        <taxon>Pucciniales</taxon>
        <taxon>Pucciniaceae</taxon>
        <taxon>Puccinia</taxon>
    </lineage>
</organism>
<reference evidence="1 2" key="1">
    <citation type="submission" date="2015-08" db="EMBL/GenBank/DDBJ databases">
        <title>Next Generation Sequencing and Analysis of the Genome of Puccinia sorghi L Schw, the Causal Agent of Maize Common Rust.</title>
        <authorList>
            <person name="Rochi L."/>
            <person name="Burguener G."/>
            <person name="Darino M."/>
            <person name="Turjanski A."/>
            <person name="Kreff E."/>
            <person name="Dieguez M.J."/>
            <person name="Sacco F."/>
        </authorList>
    </citation>
    <scope>NUCLEOTIDE SEQUENCE [LARGE SCALE GENOMIC DNA]</scope>
    <source>
        <strain evidence="1 2">RO10H11247</strain>
    </source>
</reference>